<feature type="region of interest" description="SAW" evidence="5">
    <location>
        <begin position="427"/>
        <end position="498"/>
    </location>
</feature>
<evidence type="ECO:0000256" key="1">
    <source>
        <dbReference type="ARBA" id="ARBA00004123"/>
    </source>
</evidence>
<dbReference type="GeneID" id="107480278"/>
<comment type="subcellular location">
    <subcellularLocation>
        <location evidence="1">Nucleus</location>
    </subcellularLocation>
</comment>
<dbReference type="InterPro" id="IPR005202">
    <property type="entry name" value="TF_GRAS"/>
</dbReference>
<proteinExistence type="inferred from homology"/>
<keyword evidence="2" id="KW-0805">Transcription regulation</keyword>
<dbReference type="Pfam" id="PF03514">
    <property type="entry name" value="GRAS"/>
    <property type="match status" value="1"/>
</dbReference>
<comment type="caution">
    <text evidence="5">Lacks conserved residue(s) required for the propagation of feature annotation.</text>
</comment>
<dbReference type="PROSITE" id="PS50985">
    <property type="entry name" value="GRAS"/>
    <property type="match status" value="1"/>
</dbReference>
<evidence type="ECO:0000313" key="7">
    <source>
        <dbReference type="RefSeq" id="XP_015955904.1"/>
    </source>
</evidence>
<keyword evidence="6" id="KW-1185">Reference proteome</keyword>
<name>A0A6P4CX53_ARADU</name>
<reference evidence="6" key="1">
    <citation type="journal article" date="2016" name="Nat. Genet.">
        <title>The genome sequences of Arachis duranensis and Arachis ipaensis, the diploid ancestors of cultivated peanut.</title>
        <authorList>
            <person name="Bertioli D.J."/>
            <person name="Cannon S.B."/>
            <person name="Froenicke L."/>
            <person name="Huang G."/>
            <person name="Farmer A.D."/>
            <person name="Cannon E.K."/>
            <person name="Liu X."/>
            <person name="Gao D."/>
            <person name="Clevenger J."/>
            <person name="Dash S."/>
            <person name="Ren L."/>
            <person name="Moretzsohn M.C."/>
            <person name="Shirasawa K."/>
            <person name="Huang W."/>
            <person name="Vidigal B."/>
            <person name="Abernathy B."/>
            <person name="Chu Y."/>
            <person name="Niederhuth C.E."/>
            <person name="Umale P."/>
            <person name="Araujo A.C."/>
            <person name="Kozik A."/>
            <person name="Kim K.D."/>
            <person name="Burow M.D."/>
            <person name="Varshney R.K."/>
            <person name="Wang X."/>
            <person name="Zhang X."/>
            <person name="Barkley N."/>
            <person name="Guimaraes P.M."/>
            <person name="Isobe S."/>
            <person name="Guo B."/>
            <person name="Liao B."/>
            <person name="Stalker H.T."/>
            <person name="Schmitz R.J."/>
            <person name="Scheffler B.E."/>
            <person name="Leal-Bertioli S.C."/>
            <person name="Xun X."/>
            <person name="Jackson S.A."/>
            <person name="Michelmore R."/>
            <person name="Ozias-Akins P."/>
        </authorList>
    </citation>
    <scope>NUCLEOTIDE SEQUENCE [LARGE SCALE GENOMIC DNA]</scope>
    <source>
        <strain evidence="6">cv. V14167</strain>
    </source>
</reference>
<keyword evidence="4" id="KW-0539">Nucleus</keyword>
<evidence type="ECO:0000256" key="2">
    <source>
        <dbReference type="ARBA" id="ARBA00023015"/>
    </source>
</evidence>
<dbReference type="KEGG" id="adu:107480278"/>
<protein>
    <submittedName>
        <fullName evidence="7">Protein NODULATION SIGNALING PATHWAY 2-like</fullName>
    </submittedName>
</protein>
<dbReference type="RefSeq" id="XP_015955904.1">
    <property type="nucleotide sequence ID" value="XM_016100418.3"/>
</dbReference>
<organism evidence="6 7">
    <name type="scientific">Arachis duranensis</name>
    <name type="common">Wild peanut</name>
    <dbReference type="NCBI Taxonomy" id="130453"/>
    <lineage>
        <taxon>Eukaryota</taxon>
        <taxon>Viridiplantae</taxon>
        <taxon>Streptophyta</taxon>
        <taxon>Embryophyta</taxon>
        <taxon>Tracheophyta</taxon>
        <taxon>Spermatophyta</taxon>
        <taxon>Magnoliopsida</taxon>
        <taxon>eudicotyledons</taxon>
        <taxon>Gunneridae</taxon>
        <taxon>Pentapetalae</taxon>
        <taxon>rosids</taxon>
        <taxon>fabids</taxon>
        <taxon>Fabales</taxon>
        <taxon>Fabaceae</taxon>
        <taxon>Papilionoideae</taxon>
        <taxon>50 kb inversion clade</taxon>
        <taxon>dalbergioids sensu lato</taxon>
        <taxon>Dalbergieae</taxon>
        <taxon>Pterocarpus clade</taxon>
        <taxon>Arachis</taxon>
    </lineage>
</organism>
<dbReference type="GO" id="GO:0005634">
    <property type="term" value="C:nucleus"/>
    <property type="evidence" value="ECO:0007669"/>
    <property type="project" value="UniProtKB-SubCell"/>
</dbReference>
<evidence type="ECO:0000313" key="6">
    <source>
        <dbReference type="Proteomes" id="UP000515211"/>
    </source>
</evidence>
<reference evidence="7" key="2">
    <citation type="submission" date="2025-08" db="UniProtKB">
        <authorList>
            <consortium name="RefSeq"/>
        </authorList>
    </citation>
    <scope>IDENTIFICATION</scope>
    <source>
        <tissue evidence="7">Whole plant</tissue>
    </source>
</reference>
<dbReference type="PANTHER" id="PTHR31636">
    <property type="entry name" value="OSJNBA0084A10.13 PROTEIN-RELATED"/>
    <property type="match status" value="1"/>
</dbReference>
<evidence type="ECO:0000256" key="3">
    <source>
        <dbReference type="ARBA" id="ARBA00023163"/>
    </source>
</evidence>
<feature type="short sequence motif" description="VHIID" evidence="5">
    <location>
        <begin position="246"/>
        <end position="250"/>
    </location>
</feature>
<evidence type="ECO:0000256" key="4">
    <source>
        <dbReference type="ARBA" id="ARBA00023242"/>
    </source>
</evidence>
<dbReference type="OrthoDB" id="646981at2759"/>
<dbReference type="Proteomes" id="UP000515211">
    <property type="component" value="Chromosome 3"/>
</dbReference>
<accession>A0A6P4CX53</accession>
<comment type="similarity">
    <text evidence="5">Belongs to the GRAS family.</text>
</comment>
<dbReference type="AlphaFoldDB" id="A0A6P4CX53"/>
<evidence type="ECO:0000256" key="5">
    <source>
        <dbReference type="PROSITE-ProRule" id="PRU01191"/>
    </source>
</evidence>
<gene>
    <name evidence="7" type="primary">LOC107480278</name>
</gene>
<sequence length="502" mass="56967">MCEPYISLPAMNVMACEQFDYSFSPPPMNQLLHEYILQDAFPSQSDDHLLSSPNIIYDDVFDEMLEQEALNGFLHPENPQQPDFDFIGHNVTMAVESELCQENIPIAQEEEMHVSNEEGDAYLMGIQAELMGETSLGDLLLLGAEAVEAQNFVLALDIIERINNNASSSSFLENGDSLLNRLALFFARGLYYKSINAPQVQSDPVSTHNNAFGVFQILQELSPYVKFAHFTANQAIFEATEGSEDVHVIDFDIMEGIQWPPLMMDLAMRKNTCLRVTAVVADQQSVAYVQQTGRRLKEFADSIDFPFAFDQIVMVGEEDLQRVELGHTVIVNCMIHQWMPNRSFPLIKTFLDGVSKLSPRLVVLVEEELFNFARLKSMSFVEFFCEALHHYTALSDSLASSLLGRQKMELTMIEKEVMGQRILDSVKQFPCEREERMVWEEGFYSLKRFKRVAMSSCNVSQAKFLVSLFGGGYWVQSQDSRLALCWKSRPLTSASTWVPATY</sequence>
<keyword evidence="3" id="KW-0804">Transcription</keyword>